<evidence type="ECO:0000313" key="2">
    <source>
        <dbReference type="Proteomes" id="UP001218188"/>
    </source>
</evidence>
<keyword evidence="2" id="KW-1185">Reference proteome</keyword>
<dbReference type="AlphaFoldDB" id="A0AAD6SGP6"/>
<dbReference type="Proteomes" id="UP001218188">
    <property type="component" value="Unassembled WGS sequence"/>
</dbReference>
<dbReference type="EMBL" id="JARJCM010000125">
    <property type="protein sequence ID" value="KAJ7027328.1"/>
    <property type="molecule type" value="Genomic_DNA"/>
</dbReference>
<proteinExistence type="predicted"/>
<gene>
    <name evidence="1" type="ORF">C8F04DRAFT_1122599</name>
</gene>
<accession>A0AAD6SGP6</accession>
<organism evidence="1 2">
    <name type="scientific">Mycena alexandri</name>
    <dbReference type="NCBI Taxonomy" id="1745969"/>
    <lineage>
        <taxon>Eukaryota</taxon>
        <taxon>Fungi</taxon>
        <taxon>Dikarya</taxon>
        <taxon>Basidiomycota</taxon>
        <taxon>Agaricomycotina</taxon>
        <taxon>Agaricomycetes</taxon>
        <taxon>Agaricomycetidae</taxon>
        <taxon>Agaricales</taxon>
        <taxon>Marasmiineae</taxon>
        <taxon>Mycenaceae</taxon>
        <taxon>Mycena</taxon>
    </lineage>
</organism>
<reference evidence="1" key="1">
    <citation type="submission" date="2023-03" db="EMBL/GenBank/DDBJ databases">
        <title>Massive genome expansion in bonnet fungi (Mycena s.s.) driven by repeated elements and novel gene families across ecological guilds.</title>
        <authorList>
            <consortium name="Lawrence Berkeley National Laboratory"/>
            <person name="Harder C.B."/>
            <person name="Miyauchi S."/>
            <person name="Viragh M."/>
            <person name="Kuo A."/>
            <person name="Thoen E."/>
            <person name="Andreopoulos B."/>
            <person name="Lu D."/>
            <person name="Skrede I."/>
            <person name="Drula E."/>
            <person name="Henrissat B."/>
            <person name="Morin E."/>
            <person name="Kohler A."/>
            <person name="Barry K."/>
            <person name="LaButti K."/>
            <person name="Morin E."/>
            <person name="Salamov A."/>
            <person name="Lipzen A."/>
            <person name="Mereny Z."/>
            <person name="Hegedus B."/>
            <person name="Baldrian P."/>
            <person name="Stursova M."/>
            <person name="Weitz H."/>
            <person name="Taylor A."/>
            <person name="Grigoriev I.V."/>
            <person name="Nagy L.G."/>
            <person name="Martin F."/>
            <person name="Kauserud H."/>
        </authorList>
    </citation>
    <scope>NUCLEOTIDE SEQUENCE</scope>
    <source>
        <strain evidence="1">CBHHK200</strain>
    </source>
</reference>
<comment type="caution">
    <text evidence="1">The sequence shown here is derived from an EMBL/GenBank/DDBJ whole genome shotgun (WGS) entry which is preliminary data.</text>
</comment>
<name>A0AAD6SGP6_9AGAR</name>
<sequence length="297" mass="33354">MESTGLAPDPRLPLDLERTIFELAALSFPKAIPIFLLIAWRVKKWVEPILYRVLIIAPDTSGFSDYPVFSQEIILRKISNPALLQDSVRHLFMDDSTPSAELGKIILACSRVISLAYSSPEPSQDLFLHKDCLRHLTISVDAFIACLLPESSRDDLLPNLTHLELLDTFGSLHEFELPADVSRPLALIPNLTHLALNGIQYNASLINLLRVDSRLLCIVLFCDGVNPDHPLSNDDRVVFVKQHADYRLDWVRGINTGESYWSLADSFIAARRGSRLNIQHHKINDNGLLLCSVLSQN</sequence>
<protein>
    <submittedName>
        <fullName evidence="1">Uncharacterized protein</fullName>
    </submittedName>
</protein>
<evidence type="ECO:0000313" key="1">
    <source>
        <dbReference type="EMBL" id="KAJ7027328.1"/>
    </source>
</evidence>